<evidence type="ECO:0000313" key="1">
    <source>
        <dbReference type="EMBL" id="GIY12669.1"/>
    </source>
</evidence>
<sequence length="68" mass="7690">MEERSPPAPAAIANHPVGYRIPHSRADDIRLKHETPDFCWCEVLAEDLPLLCSRLLSPDSPQTLVLWN</sequence>
<dbReference type="EMBL" id="BPLR01006826">
    <property type="protein sequence ID" value="GIY12669.1"/>
    <property type="molecule type" value="Genomic_DNA"/>
</dbReference>
<dbReference type="Proteomes" id="UP001054945">
    <property type="component" value="Unassembled WGS sequence"/>
</dbReference>
<name>A0AAV4QWL7_CAEEX</name>
<accession>A0AAV4QWL7</accession>
<reference evidence="1 2" key="1">
    <citation type="submission" date="2021-06" db="EMBL/GenBank/DDBJ databases">
        <title>Caerostris extrusa draft genome.</title>
        <authorList>
            <person name="Kono N."/>
            <person name="Arakawa K."/>
        </authorList>
    </citation>
    <scope>NUCLEOTIDE SEQUENCE [LARGE SCALE GENOMIC DNA]</scope>
</reference>
<proteinExistence type="predicted"/>
<organism evidence="1 2">
    <name type="scientific">Caerostris extrusa</name>
    <name type="common">Bark spider</name>
    <name type="synonym">Caerostris bankana</name>
    <dbReference type="NCBI Taxonomy" id="172846"/>
    <lineage>
        <taxon>Eukaryota</taxon>
        <taxon>Metazoa</taxon>
        <taxon>Ecdysozoa</taxon>
        <taxon>Arthropoda</taxon>
        <taxon>Chelicerata</taxon>
        <taxon>Arachnida</taxon>
        <taxon>Araneae</taxon>
        <taxon>Araneomorphae</taxon>
        <taxon>Entelegynae</taxon>
        <taxon>Araneoidea</taxon>
        <taxon>Araneidae</taxon>
        <taxon>Caerostris</taxon>
    </lineage>
</organism>
<gene>
    <name evidence="1" type="ORF">CEXT_722351</name>
</gene>
<keyword evidence="2" id="KW-1185">Reference proteome</keyword>
<protein>
    <submittedName>
        <fullName evidence="1">Uncharacterized protein</fullName>
    </submittedName>
</protein>
<dbReference type="AlphaFoldDB" id="A0AAV4QWL7"/>
<comment type="caution">
    <text evidence="1">The sequence shown here is derived from an EMBL/GenBank/DDBJ whole genome shotgun (WGS) entry which is preliminary data.</text>
</comment>
<evidence type="ECO:0000313" key="2">
    <source>
        <dbReference type="Proteomes" id="UP001054945"/>
    </source>
</evidence>